<comment type="caution">
    <text evidence="8">The sequence shown here is derived from an EMBL/GenBank/DDBJ whole genome shotgun (WGS) entry which is preliminary data.</text>
</comment>
<dbReference type="GO" id="GO:0008360">
    <property type="term" value="P:regulation of cell shape"/>
    <property type="evidence" value="ECO:0007669"/>
    <property type="project" value="UniProtKB-KW"/>
</dbReference>
<dbReference type="EMBL" id="MHCI01000009">
    <property type="protein sequence ID" value="OGY16788.1"/>
    <property type="molecule type" value="Genomic_DNA"/>
</dbReference>
<dbReference type="InterPro" id="IPR038740">
    <property type="entry name" value="BioF2-like_GNAT_dom"/>
</dbReference>
<proteinExistence type="inferred from homology"/>
<dbReference type="GO" id="GO:0016755">
    <property type="term" value="F:aminoacyltransferase activity"/>
    <property type="evidence" value="ECO:0007669"/>
    <property type="project" value="InterPro"/>
</dbReference>
<dbReference type="SUPFAM" id="SSF55729">
    <property type="entry name" value="Acyl-CoA N-acyltransferases (Nat)"/>
    <property type="match status" value="1"/>
</dbReference>
<keyword evidence="3" id="KW-0133">Cell shape</keyword>
<keyword evidence="5" id="KW-0012">Acyltransferase</keyword>
<dbReference type="PANTHER" id="PTHR36174">
    <property type="entry name" value="LIPID II:GLYCINE GLYCYLTRANSFERASE"/>
    <property type="match status" value="1"/>
</dbReference>
<protein>
    <recommendedName>
        <fullName evidence="7">BioF2-like acetyltransferase domain-containing protein</fullName>
    </recommendedName>
</protein>
<feature type="domain" description="BioF2-like acetyltransferase" evidence="7">
    <location>
        <begin position="162"/>
        <end position="261"/>
    </location>
</feature>
<dbReference type="GO" id="GO:0071555">
    <property type="term" value="P:cell wall organization"/>
    <property type="evidence" value="ECO:0007669"/>
    <property type="project" value="UniProtKB-KW"/>
</dbReference>
<dbReference type="InterPro" id="IPR016181">
    <property type="entry name" value="Acyl_CoA_acyltransferase"/>
</dbReference>
<evidence type="ECO:0000313" key="9">
    <source>
        <dbReference type="Proteomes" id="UP000179069"/>
    </source>
</evidence>
<dbReference type="InterPro" id="IPR050644">
    <property type="entry name" value="PG_Glycine_Bridge_Synth"/>
</dbReference>
<name>A0A1G1VN13_9BACT</name>
<dbReference type="GO" id="GO:0009252">
    <property type="term" value="P:peptidoglycan biosynthetic process"/>
    <property type="evidence" value="ECO:0007669"/>
    <property type="project" value="UniProtKB-KW"/>
</dbReference>
<dbReference type="Pfam" id="PF13480">
    <property type="entry name" value="Acetyltransf_6"/>
    <property type="match status" value="1"/>
</dbReference>
<dbReference type="InterPro" id="IPR003447">
    <property type="entry name" value="FEMABX"/>
</dbReference>
<accession>A0A1G1VN13</accession>
<evidence type="ECO:0000256" key="6">
    <source>
        <dbReference type="ARBA" id="ARBA00023316"/>
    </source>
</evidence>
<evidence type="ECO:0000256" key="3">
    <source>
        <dbReference type="ARBA" id="ARBA00022960"/>
    </source>
</evidence>
<comment type="similarity">
    <text evidence="1">Belongs to the FemABX family.</text>
</comment>
<organism evidence="8 9">
    <name type="scientific">Candidatus Chisholmbacteria bacterium RIFCSPHIGHO2_01_FULL_49_18</name>
    <dbReference type="NCBI Taxonomy" id="1797590"/>
    <lineage>
        <taxon>Bacteria</taxon>
        <taxon>Candidatus Chisholmiibacteriota</taxon>
    </lineage>
</organism>
<keyword evidence="2" id="KW-0808">Transferase</keyword>
<gene>
    <name evidence="8" type="ORF">A2785_03405</name>
</gene>
<evidence type="ECO:0000256" key="4">
    <source>
        <dbReference type="ARBA" id="ARBA00022984"/>
    </source>
</evidence>
<evidence type="ECO:0000256" key="2">
    <source>
        <dbReference type="ARBA" id="ARBA00022679"/>
    </source>
</evidence>
<keyword evidence="6" id="KW-0961">Cell wall biogenesis/degradation</keyword>
<dbReference type="Proteomes" id="UP000179069">
    <property type="component" value="Unassembled WGS sequence"/>
</dbReference>
<dbReference type="PROSITE" id="PS51191">
    <property type="entry name" value="FEMABX"/>
    <property type="match status" value="1"/>
</dbReference>
<keyword evidence="4" id="KW-0573">Peptidoglycan synthesis</keyword>
<dbReference type="PANTHER" id="PTHR36174:SF1">
    <property type="entry name" value="LIPID II:GLYCINE GLYCYLTRANSFERASE"/>
    <property type="match status" value="1"/>
</dbReference>
<dbReference type="AlphaFoldDB" id="A0A1G1VN13"/>
<reference evidence="8 9" key="1">
    <citation type="journal article" date="2016" name="Nat. Commun.">
        <title>Thousands of microbial genomes shed light on interconnected biogeochemical processes in an aquifer system.</title>
        <authorList>
            <person name="Anantharaman K."/>
            <person name="Brown C.T."/>
            <person name="Hug L.A."/>
            <person name="Sharon I."/>
            <person name="Castelle C.J."/>
            <person name="Probst A.J."/>
            <person name="Thomas B.C."/>
            <person name="Singh A."/>
            <person name="Wilkins M.J."/>
            <person name="Karaoz U."/>
            <person name="Brodie E.L."/>
            <person name="Williams K.H."/>
            <person name="Hubbard S.S."/>
            <person name="Banfield J.F."/>
        </authorList>
    </citation>
    <scope>NUCLEOTIDE SEQUENCE [LARGE SCALE GENOMIC DNA]</scope>
</reference>
<evidence type="ECO:0000256" key="1">
    <source>
        <dbReference type="ARBA" id="ARBA00009943"/>
    </source>
</evidence>
<sequence length="311" mass="35754">MIDLRQSPHYADYMRSRGWVVESVPTVRRTHSALSGSGGIQPTRLFTYIRRLGWLPFAIMKIQRFSRLPDFKAIERLARIHHVISISLEPGKVTQISESDIEQLMSTHGYRKSRWPMLPPKTLVINLTKSYADLFADMKKDARRSITKARLKSAANILRSIDQQSIERFHSFWRHNGRGYILPLTDFVSLLRSFAKDAYLVESLSGGGHLLSGCVILVSRGCAYYCHAVTSSQGRSQFSGYLTVWEAMREAKRRGCRLFDLEGVYDPRFPHLKRWRGFSSFKRKFGGEEITYPGPFVRTFIPFSFLSTFGL</sequence>
<dbReference type="Gene3D" id="3.40.630.30">
    <property type="match status" value="1"/>
</dbReference>
<evidence type="ECO:0000259" key="7">
    <source>
        <dbReference type="Pfam" id="PF13480"/>
    </source>
</evidence>
<evidence type="ECO:0000256" key="5">
    <source>
        <dbReference type="ARBA" id="ARBA00023315"/>
    </source>
</evidence>
<evidence type="ECO:0000313" key="8">
    <source>
        <dbReference type="EMBL" id="OGY16788.1"/>
    </source>
</evidence>